<evidence type="ECO:0000256" key="1">
    <source>
        <dbReference type="ARBA" id="ARBA00004141"/>
    </source>
</evidence>
<evidence type="ECO:0000256" key="6">
    <source>
        <dbReference type="ARBA" id="ARBA00023136"/>
    </source>
</evidence>
<dbReference type="InterPro" id="IPR016817">
    <property type="entry name" value="MannP-dilichol_defect-1"/>
</dbReference>
<reference evidence="10" key="1">
    <citation type="submission" date="2015-09" db="EMBL/GenBank/DDBJ databases">
        <authorList>
            <person name="Sai Rama Sridatta P."/>
        </authorList>
    </citation>
    <scope>NUCLEOTIDE SEQUENCE [LARGE SCALE GENOMIC DNA]</scope>
</reference>
<keyword evidence="5 8" id="KW-1133">Transmembrane helix</keyword>
<evidence type="ECO:0000256" key="2">
    <source>
        <dbReference type="ARBA" id="ARBA00022448"/>
    </source>
</evidence>
<keyword evidence="6 8" id="KW-0472">Membrane</keyword>
<evidence type="ECO:0000256" key="7">
    <source>
        <dbReference type="ARBA" id="ARBA00038475"/>
    </source>
</evidence>
<feature type="transmembrane region" description="Helical" evidence="8">
    <location>
        <begin position="222"/>
        <end position="240"/>
    </location>
</feature>
<keyword evidence="4" id="KW-0677">Repeat</keyword>
<dbReference type="Gene3D" id="1.20.1280.290">
    <property type="match status" value="1"/>
</dbReference>
<evidence type="ECO:0000256" key="5">
    <source>
        <dbReference type="ARBA" id="ARBA00022989"/>
    </source>
</evidence>
<feature type="transmembrane region" description="Helical" evidence="8">
    <location>
        <begin position="42"/>
        <end position="63"/>
    </location>
</feature>
<dbReference type="STRING" id="8187.ENSLCAP00010001914"/>
<accession>A0A4W6BUE0</accession>
<evidence type="ECO:0000313" key="10">
    <source>
        <dbReference type="Proteomes" id="UP000314980"/>
    </source>
</evidence>
<feature type="transmembrane region" description="Helical" evidence="8">
    <location>
        <begin position="69"/>
        <end position="91"/>
    </location>
</feature>
<proteinExistence type="inferred from homology"/>
<feature type="transmembrane region" description="Helical" evidence="8">
    <location>
        <begin position="127"/>
        <end position="160"/>
    </location>
</feature>
<protein>
    <submittedName>
        <fullName evidence="9">Mannose-P-dolichol utilization defect 1a</fullName>
    </submittedName>
</protein>
<dbReference type="PANTHER" id="PTHR12226">
    <property type="entry name" value="MANNOSE-P-DOLICHOL UTILIZATION DEFECT 1 LEC35 -RELATED"/>
    <property type="match status" value="1"/>
</dbReference>
<evidence type="ECO:0000313" key="9">
    <source>
        <dbReference type="Ensembl" id="ENSLCAP00010001914.1"/>
    </source>
</evidence>
<dbReference type="Pfam" id="PF04193">
    <property type="entry name" value="PQ-loop"/>
    <property type="match status" value="1"/>
</dbReference>
<evidence type="ECO:0000256" key="4">
    <source>
        <dbReference type="ARBA" id="ARBA00022737"/>
    </source>
</evidence>
<dbReference type="GO" id="GO:0009312">
    <property type="term" value="P:oligosaccharide biosynthetic process"/>
    <property type="evidence" value="ECO:0007669"/>
    <property type="project" value="TreeGrafter"/>
</dbReference>
<comment type="subcellular location">
    <subcellularLocation>
        <location evidence="1">Membrane</location>
        <topology evidence="1">Multi-pass membrane protein</topology>
    </subcellularLocation>
</comment>
<dbReference type="GeneTree" id="ENSGT00940000153916"/>
<keyword evidence="2" id="KW-0813">Transport</keyword>
<dbReference type="PANTHER" id="PTHR12226:SF2">
    <property type="entry name" value="MANNOSE-P-DOLICHOL UTILIZATION DEFECT 1 PROTEIN"/>
    <property type="match status" value="1"/>
</dbReference>
<dbReference type="AlphaFoldDB" id="A0A4W6BUE0"/>
<feature type="transmembrane region" description="Helical" evidence="8">
    <location>
        <begin position="180"/>
        <end position="202"/>
    </location>
</feature>
<keyword evidence="10" id="KW-1185">Reference proteome</keyword>
<reference evidence="9" key="3">
    <citation type="submission" date="2025-09" db="UniProtKB">
        <authorList>
            <consortium name="Ensembl"/>
        </authorList>
    </citation>
    <scope>IDENTIFICATION</scope>
</reference>
<dbReference type="InParanoid" id="A0A4W6BUE0"/>
<dbReference type="Proteomes" id="UP000314980">
    <property type="component" value="Unassembled WGS sequence"/>
</dbReference>
<dbReference type="Ensembl" id="ENSLCAT00010001981.1">
    <property type="protein sequence ID" value="ENSLCAP00010001914.1"/>
    <property type="gene ID" value="ENSLCAG00010001067.1"/>
</dbReference>
<dbReference type="InterPro" id="IPR006603">
    <property type="entry name" value="PQ-loop_rpt"/>
</dbReference>
<sequence length="297" mass="32937">MATSPVKEFLVTYLMPEKCYGEIFINFHWHVPCLKFILNRIAAFWIILDTFLAQLPQVLKILWRGSAEGLSLSSVLLQLYAFSCPVVYAVAKNFPLFAWAERLFMVAQTAAIVFLILHYRGNTLKGMLFLLAYGGVMFLLGSYAAAAVVSVMEASSLAALIASKVLQAGTNYRNGHTGQLSTLSVLLTWAGSLGVGFVTLQVCSQELHTTINTAAQLHIPHYSNLLLFLLLTEIVSNIVCRRQGARWPLCHTYSRHLSAVSSWPRSSATRAAPPLKRRVSRGGRWGQLNSYIIRSTV</sequence>
<dbReference type="GO" id="GO:0016020">
    <property type="term" value="C:membrane"/>
    <property type="evidence" value="ECO:0007669"/>
    <property type="project" value="UniProtKB-SubCell"/>
</dbReference>
<comment type="similarity">
    <text evidence="7">Belongs to the MPDU1 (TC 2.A.43.3) family.</text>
</comment>
<organism evidence="9 10">
    <name type="scientific">Lates calcarifer</name>
    <name type="common">Barramundi</name>
    <name type="synonym">Holocentrus calcarifer</name>
    <dbReference type="NCBI Taxonomy" id="8187"/>
    <lineage>
        <taxon>Eukaryota</taxon>
        <taxon>Metazoa</taxon>
        <taxon>Chordata</taxon>
        <taxon>Craniata</taxon>
        <taxon>Vertebrata</taxon>
        <taxon>Euteleostomi</taxon>
        <taxon>Actinopterygii</taxon>
        <taxon>Neopterygii</taxon>
        <taxon>Teleostei</taxon>
        <taxon>Neoteleostei</taxon>
        <taxon>Acanthomorphata</taxon>
        <taxon>Carangaria</taxon>
        <taxon>Carangaria incertae sedis</taxon>
        <taxon>Centropomidae</taxon>
        <taxon>Lates</taxon>
    </lineage>
</organism>
<evidence type="ECO:0000256" key="8">
    <source>
        <dbReference type="SAM" id="Phobius"/>
    </source>
</evidence>
<evidence type="ECO:0000256" key="3">
    <source>
        <dbReference type="ARBA" id="ARBA00022692"/>
    </source>
</evidence>
<name>A0A4W6BUE0_LATCA</name>
<dbReference type="SMART" id="SM00679">
    <property type="entry name" value="CTNS"/>
    <property type="match status" value="2"/>
</dbReference>
<reference evidence="9" key="2">
    <citation type="submission" date="2025-08" db="UniProtKB">
        <authorList>
            <consortium name="Ensembl"/>
        </authorList>
    </citation>
    <scope>IDENTIFICATION</scope>
</reference>
<keyword evidence="3 8" id="KW-0812">Transmembrane</keyword>
<feature type="transmembrane region" description="Helical" evidence="8">
    <location>
        <begin position="103"/>
        <end position="121"/>
    </location>
</feature>